<keyword evidence="3" id="KW-1185">Reference proteome</keyword>
<sequence length="252" mass="27454">MKALASALLLALPVSAFCQDAMVLCVEDQAAAPYTFPAKDGTMQVLIKMAAKQANVPVTMKVAPWKRCIDEVRSGATSGLVNAGFTPFHAEYAAYPMQGDKPNTAAALARMDILAYRIKGSNAGWDGSKFQNVSKPVLIPSGFATISDRLKSMNVPYDDNTKEPARNFHKLIAGQGEILLGFDGEMNALLATRKEFSDKVEALPKQFMTADFYAPVSKTYYAANKEKVEALWAAIGKVKKSKEYQDAIKDIK</sequence>
<evidence type="ECO:0000256" key="1">
    <source>
        <dbReference type="SAM" id="SignalP"/>
    </source>
</evidence>
<reference evidence="2 3" key="1">
    <citation type="submission" date="2020-08" db="EMBL/GenBank/DDBJ databases">
        <title>Genomic Encyclopedia of Type Strains, Phase III (KMG-III): the genomes of soil and plant-associated and newly described type strains.</title>
        <authorList>
            <person name="Whitman W."/>
        </authorList>
    </citation>
    <scope>NUCLEOTIDE SEQUENCE [LARGE SCALE GENOMIC DNA]</scope>
    <source>
        <strain evidence="2 3">CECT 8897</strain>
    </source>
</reference>
<gene>
    <name evidence="2" type="ORF">FHS03_004528</name>
</gene>
<dbReference type="AlphaFoldDB" id="A0A7W5BEJ0"/>
<evidence type="ECO:0000313" key="2">
    <source>
        <dbReference type="EMBL" id="MBB3121450.1"/>
    </source>
</evidence>
<dbReference type="SUPFAM" id="SSF53850">
    <property type="entry name" value="Periplasmic binding protein-like II"/>
    <property type="match status" value="1"/>
</dbReference>
<evidence type="ECO:0000313" key="3">
    <source>
        <dbReference type="Proteomes" id="UP000541535"/>
    </source>
</evidence>
<proteinExistence type="predicted"/>
<evidence type="ECO:0008006" key="4">
    <source>
        <dbReference type="Google" id="ProtNLM"/>
    </source>
</evidence>
<dbReference type="RefSeq" id="WP_183443161.1">
    <property type="nucleotide sequence ID" value="NZ_JACHXD010000016.1"/>
</dbReference>
<protein>
    <recommendedName>
        <fullName evidence="4">Transporter substrate-binding domain-containing protein</fullName>
    </recommendedName>
</protein>
<comment type="caution">
    <text evidence="2">The sequence shown here is derived from an EMBL/GenBank/DDBJ whole genome shotgun (WGS) entry which is preliminary data.</text>
</comment>
<organism evidence="2 3">
    <name type="scientific">Pseudoduganella violacea</name>
    <dbReference type="NCBI Taxonomy" id="1715466"/>
    <lineage>
        <taxon>Bacteria</taxon>
        <taxon>Pseudomonadati</taxon>
        <taxon>Pseudomonadota</taxon>
        <taxon>Betaproteobacteria</taxon>
        <taxon>Burkholderiales</taxon>
        <taxon>Oxalobacteraceae</taxon>
        <taxon>Telluria group</taxon>
        <taxon>Pseudoduganella</taxon>
    </lineage>
</organism>
<name>A0A7W5BEJ0_9BURK</name>
<feature type="chain" id="PRO_5031030946" description="Transporter substrate-binding domain-containing protein" evidence="1">
    <location>
        <begin position="19"/>
        <end position="252"/>
    </location>
</feature>
<dbReference type="Proteomes" id="UP000541535">
    <property type="component" value="Unassembled WGS sequence"/>
</dbReference>
<keyword evidence="1" id="KW-0732">Signal</keyword>
<accession>A0A7W5BEJ0</accession>
<feature type="signal peptide" evidence="1">
    <location>
        <begin position="1"/>
        <end position="18"/>
    </location>
</feature>
<dbReference type="EMBL" id="JACHXD010000016">
    <property type="protein sequence ID" value="MBB3121450.1"/>
    <property type="molecule type" value="Genomic_DNA"/>
</dbReference>